<dbReference type="AlphaFoldDB" id="A0AAE7CT75"/>
<organism evidence="2 3">
    <name type="scientific">Pseudolactococcus raffinolactis</name>
    <dbReference type="NCBI Taxonomy" id="1366"/>
    <lineage>
        <taxon>Bacteria</taxon>
        <taxon>Bacillati</taxon>
        <taxon>Bacillota</taxon>
        <taxon>Bacilli</taxon>
        <taxon>Lactobacillales</taxon>
        <taxon>Streptococcaceae</taxon>
        <taxon>Pseudolactococcus</taxon>
    </lineage>
</organism>
<keyword evidence="1" id="KW-0732">Signal</keyword>
<reference evidence="2 3" key="1">
    <citation type="submission" date="2019-12" db="EMBL/GenBank/DDBJ databases">
        <title>Whole genome sequences of Lactococcus raffinolactis strains isolated from sewage.</title>
        <authorList>
            <person name="Ybazeta G."/>
            <person name="Ross M."/>
            <person name="Brabant-Kirwan D."/>
            <person name="Saleh M."/>
            <person name="Dillon J.A."/>
            <person name="Splinter K."/>
            <person name="Nokhbeh R."/>
        </authorList>
    </citation>
    <scope>NUCLEOTIDE SEQUENCE [LARGE SCALE GENOMIC DNA]</scope>
    <source>
        <strain evidence="2 3">Lr_19_14</strain>
    </source>
</reference>
<evidence type="ECO:0000256" key="1">
    <source>
        <dbReference type="SAM" id="SignalP"/>
    </source>
</evidence>
<evidence type="ECO:0000313" key="3">
    <source>
        <dbReference type="Proteomes" id="UP000501558"/>
    </source>
</evidence>
<accession>A0AAE7CT75</accession>
<feature type="signal peptide" evidence="1">
    <location>
        <begin position="1"/>
        <end position="24"/>
    </location>
</feature>
<proteinExistence type="predicted"/>
<feature type="chain" id="PRO_5042039100" evidence="1">
    <location>
        <begin position="25"/>
        <end position="675"/>
    </location>
</feature>
<name>A0AAE7CT75_9LACT</name>
<dbReference type="Proteomes" id="UP000501558">
    <property type="component" value="Chromosome"/>
</dbReference>
<gene>
    <name evidence="2" type="ORF">GU334_06685</name>
</gene>
<keyword evidence="3" id="KW-1185">Reference proteome</keyword>
<sequence length="675" mass="73422">MRKILRGLVVLFLLFFVSPSFVRADETSETTGGSTETPQQVLEIAPRAISGGSGKANDPYLVSTITDLKSALGQSIPSGETALYIKLTGDILYSYSDRTISINKNTVLDGDGHYILYSGTNYDGDHFITGANNLAITFKNIKYGNVTYPNSNWYGILHVVNTNTNFVVENIDYNIQKGGQPFYANTNVNTLTFKGKNNFKAGTSNGGYDGEFAQGFTSINFAEDSQTTIYHDAYNELAFLYAGGSQTVTVGKNAIVDITTNKPYLSYDGNFTLKVLEKGQFKYKAISGNNSSTTSKAVLFKALGTITMEFAKDAIGRFTTEKDGFSGESPTINATSPNYILFDSPSGKSALNGATLKFSRKDTDGYAYPIKYFSSGFKELSPNVTGNKNVVASDISNGESVVYARAPKITGMSADPMVGTDLSQIRVQINQWTPENLVNISKVSYKLGTKRLYSGTDITAAAAQTSITNAFPSQGLWAQKDIWATNNIATDSIYQFENLSAQTYYLYTKLEGACVPGYTLSSLWIEQIVEVPSYIEVTLPDVLEFRTPKAGEIVKEQHLTNYSAINHGNVPVNLALKTLTIKSNSSPVVSLVSNCQGKKQVHLKLVAEHPSGNDNRILDPLLAGTITGQPIALTPYWDNDREATLYLKGEHSVSVLDGGPHQINYNLAFSISQAS</sequence>
<dbReference type="RefSeq" id="WP_167841389.1">
    <property type="nucleotide sequence ID" value="NZ_CP047628.1"/>
</dbReference>
<dbReference type="EMBL" id="CP047628">
    <property type="protein sequence ID" value="QIW58608.1"/>
    <property type="molecule type" value="Genomic_DNA"/>
</dbReference>
<evidence type="ECO:0000313" key="2">
    <source>
        <dbReference type="EMBL" id="QIW58608.1"/>
    </source>
</evidence>
<protein>
    <submittedName>
        <fullName evidence="2">Uncharacterized protein</fullName>
    </submittedName>
</protein>